<dbReference type="Proteomes" id="UP000320523">
    <property type="component" value="Unassembled WGS sequence"/>
</dbReference>
<accession>A0A552JWP2</accession>
<name>A0A552JWP2_9CHRO</name>
<dbReference type="InterPro" id="IPR007460">
    <property type="entry name" value="BrnT_toxin"/>
</dbReference>
<gene>
    <name evidence="1" type="ORF">EWV75_03815</name>
</gene>
<protein>
    <submittedName>
        <fullName evidence="1">BrnT family toxin</fullName>
    </submittedName>
</protein>
<dbReference type="Pfam" id="PF04365">
    <property type="entry name" value="BrnT_toxin"/>
    <property type="match status" value="1"/>
</dbReference>
<dbReference type="Gene3D" id="3.10.450.530">
    <property type="entry name" value="Ribonuclease toxin, BrnT, of type II toxin-antitoxin system"/>
    <property type="match status" value="1"/>
</dbReference>
<dbReference type="AlphaFoldDB" id="A0A552JWP2"/>
<proteinExistence type="predicted"/>
<organism evidence="1 2">
    <name type="scientific">Microcystis wesenbergii Mw_QC_S_20081001_S30D</name>
    <dbReference type="NCBI Taxonomy" id="2486245"/>
    <lineage>
        <taxon>Bacteria</taxon>
        <taxon>Bacillati</taxon>
        <taxon>Cyanobacteriota</taxon>
        <taxon>Cyanophyceae</taxon>
        <taxon>Oscillatoriophycideae</taxon>
        <taxon>Chroococcales</taxon>
        <taxon>Microcystaceae</taxon>
        <taxon>Microcystis</taxon>
    </lineage>
</organism>
<dbReference type="EMBL" id="SFAT01000044">
    <property type="protein sequence ID" value="TRV00076.1"/>
    <property type="molecule type" value="Genomic_DNA"/>
</dbReference>
<sequence length="104" mass="12064">MKIPQFFEWDEDKCQANIDKHGIDFANIQAVFTNPIVERVDDRQDYGEVRIILLGIIDNRVLSIVYTLRGSVCRIISARKANQREQRTYHQSLARRVGENEGSN</sequence>
<comment type="caution">
    <text evidence="1">The sequence shown here is derived from an EMBL/GenBank/DDBJ whole genome shotgun (WGS) entry which is preliminary data.</text>
</comment>
<evidence type="ECO:0000313" key="2">
    <source>
        <dbReference type="Proteomes" id="UP000320523"/>
    </source>
</evidence>
<evidence type="ECO:0000313" key="1">
    <source>
        <dbReference type="EMBL" id="TRV00076.1"/>
    </source>
</evidence>
<dbReference type="InterPro" id="IPR038573">
    <property type="entry name" value="BrnT_sf"/>
</dbReference>
<reference evidence="1 2" key="1">
    <citation type="submission" date="2019-01" db="EMBL/GenBank/DDBJ databases">
        <title>Coherence of Microcystis species and biogeography revealed through population genomics.</title>
        <authorList>
            <person name="Perez-Carrascal O.M."/>
            <person name="Terrat Y."/>
            <person name="Giani A."/>
            <person name="Fortin N."/>
            <person name="Tromas N."/>
            <person name="Shapiro B.J."/>
        </authorList>
    </citation>
    <scope>NUCLEOTIDE SEQUENCE [LARGE SCALE GENOMIC DNA]</scope>
    <source>
        <strain evidence="1">Mw_QC_S_20081001_S30D</strain>
    </source>
</reference>